<evidence type="ECO:0000256" key="1">
    <source>
        <dbReference type="ARBA" id="ARBA00006739"/>
    </source>
</evidence>
<evidence type="ECO:0000259" key="4">
    <source>
        <dbReference type="Pfam" id="PF00535"/>
    </source>
</evidence>
<proteinExistence type="inferred from homology"/>
<dbReference type="PANTHER" id="PTHR43685:SF5">
    <property type="entry name" value="GLYCOSYLTRANSFERASE EPSE-RELATED"/>
    <property type="match status" value="1"/>
</dbReference>
<comment type="caution">
    <text evidence="5">The sequence shown here is derived from an EMBL/GenBank/DDBJ whole genome shotgun (WGS) entry which is preliminary data.</text>
</comment>
<feature type="domain" description="Glycosyltransferase 2-like" evidence="4">
    <location>
        <begin position="7"/>
        <end position="164"/>
    </location>
</feature>
<name>A0ABT0SQG8_9GAMM</name>
<organism evidence="5 6">
    <name type="scientific">Halomonas llamarensis</name>
    <dbReference type="NCBI Taxonomy" id="2945104"/>
    <lineage>
        <taxon>Bacteria</taxon>
        <taxon>Pseudomonadati</taxon>
        <taxon>Pseudomonadota</taxon>
        <taxon>Gammaproteobacteria</taxon>
        <taxon>Oceanospirillales</taxon>
        <taxon>Halomonadaceae</taxon>
        <taxon>Halomonas</taxon>
    </lineage>
</organism>
<evidence type="ECO:0000313" key="6">
    <source>
        <dbReference type="Proteomes" id="UP001165308"/>
    </source>
</evidence>
<dbReference type="PANTHER" id="PTHR43685">
    <property type="entry name" value="GLYCOSYLTRANSFERASE"/>
    <property type="match status" value="1"/>
</dbReference>
<dbReference type="InterPro" id="IPR029044">
    <property type="entry name" value="Nucleotide-diphossugar_trans"/>
</dbReference>
<gene>
    <name evidence="5" type="ORF">M8006_06280</name>
</gene>
<dbReference type="Gene3D" id="3.90.550.10">
    <property type="entry name" value="Spore Coat Polysaccharide Biosynthesis Protein SpsA, Chain A"/>
    <property type="match status" value="1"/>
</dbReference>
<dbReference type="EMBL" id="JAMJPJ010000006">
    <property type="protein sequence ID" value="MCL7929599.1"/>
    <property type="molecule type" value="Genomic_DNA"/>
</dbReference>
<reference evidence="5" key="1">
    <citation type="submission" date="2022-05" db="EMBL/GenBank/DDBJ databases">
        <title>Halomonas geminus sp. nov. and Halomonas llamarensis sp. nov. isolated from high-altitude salars of the Atacama Desert.</title>
        <authorList>
            <person name="Hintersatz C."/>
            <person name="Rojas L.A."/>
            <person name="Wei T.-S."/>
            <person name="Kutschke S."/>
            <person name="Lehmann F."/>
            <person name="Jain R."/>
            <person name="Pollmann K."/>
        </authorList>
    </citation>
    <scope>NUCLEOTIDE SEQUENCE</scope>
    <source>
        <strain evidence="5">ATCHA</strain>
    </source>
</reference>
<keyword evidence="6" id="KW-1185">Reference proteome</keyword>
<dbReference type="Pfam" id="PF00535">
    <property type="entry name" value="Glycos_transf_2"/>
    <property type="match status" value="1"/>
</dbReference>
<keyword evidence="2" id="KW-0328">Glycosyltransferase</keyword>
<evidence type="ECO:0000256" key="3">
    <source>
        <dbReference type="ARBA" id="ARBA00022679"/>
    </source>
</evidence>
<comment type="similarity">
    <text evidence="1">Belongs to the glycosyltransferase 2 family.</text>
</comment>
<evidence type="ECO:0000256" key="2">
    <source>
        <dbReference type="ARBA" id="ARBA00022676"/>
    </source>
</evidence>
<accession>A0ABT0SQG8</accession>
<dbReference type="InterPro" id="IPR001173">
    <property type="entry name" value="Glyco_trans_2-like"/>
</dbReference>
<dbReference type="InterPro" id="IPR050834">
    <property type="entry name" value="Glycosyltransf_2"/>
</dbReference>
<evidence type="ECO:0000313" key="5">
    <source>
        <dbReference type="EMBL" id="MCL7929599.1"/>
    </source>
</evidence>
<protein>
    <submittedName>
        <fullName evidence="5">Glycosyltransferase family 2 protein</fullName>
    </submittedName>
</protein>
<dbReference type="Proteomes" id="UP001165308">
    <property type="component" value="Unassembled WGS sequence"/>
</dbReference>
<dbReference type="RefSeq" id="WP_250080606.1">
    <property type="nucleotide sequence ID" value="NZ_JAMJPJ010000006.1"/>
</dbReference>
<sequence>MPTPCVSIVMPVYNRATQVASAIDSLLAQTYRDVELIIVDDGSTDGTVDVITAYAANDARVRLLALPANGGQGLARAIGTDAARGRYIAVMDSDDIALPHRLDTQVKWMDAHPEVTLAGAHATKVMADKSLAMQLPTGDGELKARLLLVDGVLVHPTVIMRRDFLLEHNLNYSAERRGDDDYEFFNRMMAAGAVFANMPETVLEYHRHGGNISANTPRLEQDKTPLRRFLLGHYYPDLTGREVMALARIMQRSLTLSTKQAYAGLIAADKAMTLQHSVFGEDHQVLNAIIMQYVKRLTQALNKQV</sequence>
<dbReference type="CDD" id="cd00761">
    <property type="entry name" value="Glyco_tranf_GTA_type"/>
    <property type="match status" value="1"/>
</dbReference>
<keyword evidence="3" id="KW-0808">Transferase</keyword>
<dbReference type="SUPFAM" id="SSF53448">
    <property type="entry name" value="Nucleotide-diphospho-sugar transferases"/>
    <property type="match status" value="1"/>
</dbReference>